<dbReference type="HOGENOM" id="CLU_091377_1_0_6"/>
<protein>
    <recommendedName>
        <fullName evidence="4">Type4 fimbrial accessory protein</fullName>
    </recommendedName>
</protein>
<dbReference type="NCBIfam" id="NF041437">
    <property type="entry name" value="TfpZ"/>
    <property type="match status" value="1"/>
</dbReference>
<dbReference type="EMBL" id="APPO01000008">
    <property type="protein sequence ID" value="ENV38080.1"/>
    <property type="molecule type" value="Genomic_DNA"/>
</dbReference>
<gene>
    <name evidence="2" type="ORF">F959_00837</name>
</gene>
<keyword evidence="1" id="KW-0812">Transmembrane</keyword>
<evidence type="ECO:0008006" key="4">
    <source>
        <dbReference type="Google" id="ProtNLM"/>
    </source>
</evidence>
<feature type="transmembrane region" description="Helical" evidence="1">
    <location>
        <begin position="50"/>
        <end position="70"/>
    </location>
</feature>
<evidence type="ECO:0000313" key="3">
    <source>
        <dbReference type="Proteomes" id="UP000018445"/>
    </source>
</evidence>
<sequence length="245" mass="27882">MEQKVLIKERFKAMGYHFIFSMLLGLIALYLVFFLWYPHPLDIAMGVTKIYLIMLVIDLFLGPIFTGLILKKDRQKFILDLCVILILQLSAYGYGLYTMSVGRAAWLVFVVDDLEIVAPIDVQSNSQNHIHKKLLSHPEWIAATYSTNAEVAKQQKEDEIFKGISLATRPEAFNPIAVQSNDIIRRLKPLKDLNKFNAQEAIAKELLDYKTASGWLPVKASELDMVALFNSKGEPLGIINLRPWN</sequence>
<name>N9A2Y9_ACIVR</name>
<feature type="transmembrane region" description="Helical" evidence="1">
    <location>
        <begin position="77"/>
        <end position="97"/>
    </location>
</feature>
<accession>N9A2Y9</accession>
<feature type="transmembrane region" description="Helical" evidence="1">
    <location>
        <begin position="16"/>
        <end position="38"/>
    </location>
</feature>
<reference evidence="2 3" key="1">
    <citation type="submission" date="2013-02" db="EMBL/GenBank/DDBJ databases">
        <title>The Genome Sequence of Acinetobacter venetianus CIP 110063.</title>
        <authorList>
            <consortium name="The Broad Institute Genome Sequencing Platform"/>
            <consortium name="The Broad Institute Genome Sequencing Center for Infectious Disease"/>
            <person name="Cerqueira G."/>
            <person name="Feldgarden M."/>
            <person name="Courvalin P."/>
            <person name="Perichon B."/>
            <person name="Grillot-Courvalin C."/>
            <person name="Clermont D."/>
            <person name="Rocha E."/>
            <person name="Yoon E.-J."/>
            <person name="Nemec A."/>
            <person name="Walker B."/>
            <person name="Young S.K."/>
            <person name="Zeng Q."/>
            <person name="Gargeya S."/>
            <person name="Fitzgerald M."/>
            <person name="Haas B."/>
            <person name="Abouelleil A."/>
            <person name="Alvarado L."/>
            <person name="Arachchi H.M."/>
            <person name="Berlin A.M."/>
            <person name="Chapman S.B."/>
            <person name="Dewar J."/>
            <person name="Goldberg J."/>
            <person name="Griggs A."/>
            <person name="Gujja S."/>
            <person name="Hansen M."/>
            <person name="Howarth C."/>
            <person name="Imamovic A."/>
            <person name="Larimer J."/>
            <person name="McCowan C."/>
            <person name="Murphy C."/>
            <person name="Neiman D."/>
            <person name="Pearson M."/>
            <person name="Priest M."/>
            <person name="Roberts A."/>
            <person name="Saif S."/>
            <person name="Shea T."/>
            <person name="Sisk P."/>
            <person name="Sykes S."/>
            <person name="Wortman J."/>
            <person name="Nusbaum C."/>
            <person name="Birren B."/>
        </authorList>
    </citation>
    <scope>NUCLEOTIDE SEQUENCE [LARGE SCALE GENOMIC DNA]</scope>
    <source>
        <strain evidence="3">ATCC 31012 / DSM 23050 / BCRC 14357 / CCUG 45561 / CIP 110063 / KCTC 2702 / LMG 19082 / RAG-1</strain>
    </source>
</reference>
<evidence type="ECO:0000313" key="2">
    <source>
        <dbReference type="EMBL" id="ENV38080.1"/>
    </source>
</evidence>
<comment type="caution">
    <text evidence="2">The sequence shown here is derived from an EMBL/GenBank/DDBJ whole genome shotgun (WGS) entry which is preliminary data.</text>
</comment>
<keyword evidence="1" id="KW-1133">Transmembrane helix</keyword>
<proteinExistence type="predicted"/>
<dbReference type="GeneID" id="58193739"/>
<dbReference type="OrthoDB" id="8613597at2"/>
<organism evidence="2 3">
    <name type="scientific">Acinetobacter venetianus (strain ATCC 31012 / DSM 23050 / BCRC 14357 / CCUG 45561 / CIP 110063 / KCTC 2702 / LMG 19082 / RAG-1)</name>
    <dbReference type="NCBI Taxonomy" id="1191460"/>
    <lineage>
        <taxon>Bacteria</taxon>
        <taxon>Pseudomonadati</taxon>
        <taxon>Pseudomonadota</taxon>
        <taxon>Gammaproteobacteria</taxon>
        <taxon>Moraxellales</taxon>
        <taxon>Moraxellaceae</taxon>
        <taxon>Acinetobacter</taxon>
    </lineage>
</organism>
<keyword evidence="1" id="KW-0472">Membrane</keyword>
<dbReference type="InterPro" id="IPR047814">
    <property type="entry name" value="TfpX/TfpZ-like"/>
</dbReference>
<dbReference type="Proteomes" id="UP000018445">
    <property type="component" value="Unassembled WGS sequence"/>
</dbReference>
<dbReference type="RefSeq" id="WP_004877813.1">
    <property type="nucleotide sequence ID" value="NZ_AKIQ01000043.1"/>
</dbReference>
<evidence type="ECO:0000256" key="1">
    <source>
        <dbReference type="SAM" id="Phobius"/>
    </source>
</evidence>
<dbReference type="AlphaFoldDB" id="N9A2Y9"/>
<dbReference type="PATRIC" id="fig|1191460.12.peg.830"/>
<keyword evidence="3" id="KW-1185">Reference proteome</keyword>
<dbReference type="eggNOG" id="ENOG502Z8WP">
    <property type="taxonomic scope" value="Bacteria"/>
</dbReference>